<protein>
    <submittedName>
        <fullName evidence="4">YceI family protein</fullName>
    </submittedName>
</protein>
<feature type="region of interest" description="Disordered" evidence="2">
    <location>
        <begin position="1"/>
        <end position="20"/>
    </location>
</feature>
<gene>
    <name evidence="4" type="ORF">OHV25_03340</name>
</gene>
<evidence type="ECO:0000313" key="4">
    <source>
        <dbReference type="EMBL" id="WTU38667.1"/>
    </source>
</evidence>
<name>A0AAU2GS56_9ACTN</name>
<evidence type="ECO:0000259" key="3">
    <source>
        <dbReference type="SMART" id="SM00867"/>
    </source>
</evidence>
<dbReference type="InterPro" id="IPR007372">
    <property type="entry name" value="Lipid/polyisoprenoid-bd_YceI"/>
</dbReference>
<sequence>MDATDKPTAEPTPTTPRLGRYTISTDRSSITFKSRHLFGLLPVRGTFAILGGTVDVAEPLSGSRVRVEVEAASFGTGNDRRDTDVRSARFLDTDRHPLITFVAERVDTTSVSGTLTVCGISRPASLAIVRTEIRTASLTVRATTRVDRTDFAVTAARGLAGRHLGLTLDVTCVLA</sequence>
<feature type="domain" description="Lipid/polyisoprenoid-binding YceI-like" evidence="3">
    <location>
        <begin position="20"/>
        <end position="173"/>
    </location>
</feature>
<reference evidence="4" key="1">
    <citation type="submission" date="2022-10" db="EMBL/GenBank/DDBJ databases">
        <title>The complete genomes of actinobacterial strains from the NBC collection.</title>
        <authorList>
            <person name="Joergensen T.S."/>
            <person name="Alvarez Arevalo M."/>
            <person name="Sterndorff E.B."/>
            <person name="Faurdal D."/>
            <person name="Vuksanovic O."/>
            <person name="Mourched A.-S."/>
            <person name="Charusanti P."/>
            <person name="Shaw S."/>
            <person name="Blin K."/>
            <person name="Weber T."/>
        </authorList>
    </citation>
    <scope>NUCLEOTIDE SEQUENCE</scope>
    <source>
        <strain evidence="4">NBC_00060</strain>
    </source>
</reference>
<comment type="similarity">
    <text evidence="1">Belongs to the UPF0312 family.</text>
</comment>
<dbReference type="EMBL" id="CP108253">
    <property type="protein sequence ID" value="WTU38667.1"/>
    <property type="molecule type" value="Genomic_DNA"/>
</dbReference>
<evidence type="ECO:0000256" key="2">
    <source>
        <dbReference type="SAM" id="MobiDB-lite"/>
    </source>
</evidence>
<dbReference type="Pfam" id="PF04264">
    <property type="entry name" value="YceI"/>
    <property type="match status" value="1"/>
</dbReference>
<dbReference type="InterPro" id="IPR036761">
    <property type="entry name" value="TTHA0802/YceI-like_sf"/>
</dbReference>
<dbReference type="PANTHER" id="PTHR34406:SF1">
    <property type="entry name" value="PROTEIN YCEI"/>
    <property type="match status" value="1"/>
</dbReference>
<dbReference type="Gene3D" id="2.40.128.110">
    <property type="entry name" value="Lipid/polyisoprenoid-binding, YceI-like"/>
    <property type="match status" value="1"/>
</dbReference>
<organism evidence="4">
    <name type="scientific">Streptomyces sp. NBC_00060</name>
    <dbReference type="NCBI Taxonomy" id="2975636"/>
    <lineage>
        <taxon>Bacteria</taxon>
        <taxon>Bacillati</taxon>
        <taxon>Actinomycetota</taxon>
        <taxon>Actinomycetes</taxon>
        <taxon>Kitasatosporales</taxon>
        <taxon>Streptomycetaceae</taxon>
        <taxon>Streptomyces</taxon>
    </lineage>
</organism>
<dbReference type="PANTHER" id="PTHR34406">
    <property type="entry name" value="PROTEIN YCEI"/>
    <property type="match status" value="1"/>
</dbReference>
<dbReference type="SUPFAM" id="SSF101874">
    <property type="entry name" value="YceI-like"/>
    <property type="match status" value="1"/>
</dbReference>
<proteinExistence type="inferred from homology"/>
<dbReference type="AlphaFoldDB" id="A0AAU2GS56"/>
<dbReference type="SMART" id="SM00867">
    <property type="entry name" value="YceI"/>
    <property type="match status" value="1"/>
</dbReference>
<accession>A0AAU2GS56</accession>
<evidence type="ECO:0000256" key="1">
    <source>
        <dbReference type="ARBA" id="ARBA00008812"/>
    </source>
</evidence>